<evidence type="ECO:0000313" key="11">
    <source>
        <dbReference type="Proteomes" id="UP000095287"/>
    </source>
</evidence>
<keyword evidence="8" id="KW-0206">Cytoskeleton</keyword>
<dbReference type="CDD" id="cd23649">
    <property type="entry name" value="Khc_CBD_cc"/>
    <property type="match status" value="1"/>
</dbReference>
<dbReference type="Proteomes" id="UP000095287">
    <property type="component" value="Unplaced"/>
</dbReference>
<keyword evidence="6 9" id="KW-0175">Coiled coil</keyword>
<evidence type="ECO:0000256" key="10">
    <source>
        <dbReference type="SAM" id="MobiDB-lite"/>
    </source>
</evidence>
<feature type="region of interest" description="Disordered" evidence="10">
    <location>
        <begin position="151"/>
        <end position="183"/>
    </location>
</feature>
<evidence type="ECO:0000256" key="7">
    <source>
        <dbReference type="ARBA" id="ARBA00023175"/>
    </source>
</evidence>
<proteinExistence type="predicted"/>
<keyword evidence="2" id="KW-0963">Cytoplasm</keyword>
<protein>
    <submittedName>
        <fullName evidence="12">Kinesin family member 5C</fullName>
    </submittedName>
</protein>
<dbReference type="InterPro" id="IPR059182">
    <property type="entry name" value="Khc_C"/>
</dbReference>
<keyword evidence="3" id="KW-0493">Microtubule</keyword>
<organism evidence="11 12">
    <name type="scientific">Steinernema glaseri</name>
    <dbReference type="NCBI Taxonomy" id="37863"/>
    <lineage>
        <taxon>Eukaryota</taxon>
        <taxon>Metazoa</taxon>
        <taxon>Ecdysozoa</taxon>
        <taxon>Nematoda</taxon>
        <taxon>Chromadorea</taxon>
        <taxon>Rhabditida</taxon>
        <taxon>Tylenchina</taxon>
        <taxon>Panagrolaimomorpha</taxon>
        <taxon>Strongyloidoidea</taxon>
        <taxon>Steinernematidae</taxon>
        <taxon>Steinernema</taxon>
    </lineage>
</organism>
<feature type="compositionally biased region" description="Basic and acidic residues" evidence="10">
    <location>
        <begin position="8"/>
        <end position="22"/>
    </location>
</feature>
<evidence type="ECO:0000256" key="3">
    <source>
        <dbReference type="ARBA" id="ARBA00022701"/>
    </source>
</evidence>
<sequence length="183" mass="21066">MKSLAALSDKREQAKQDLKGLEETVGKEVHTLQNLRKMFVQDLAQRLKRAPTGPEPDEDFTSSPAQRQKLIFLENNLDQLTKVHKQLVRDNADLRCELPKMEKRLRASMERVKNLESALKDTKENAMKDRKKYQHEVERIKEAVRQRNLARRGLATPQIAKPIRPGQHYPVSTQVSRPVVPSA</sequence>
<feature type="coiled-coil region" evidence="9">
    <location>
        <begin position="70"/>
        <end position="143"/>
    </location>
</feature>
<evidence type="ECO:0000313" key="12">
    <source>
        <dbReference type="WBParaSite" id="L893_g31702.t1"/>
    </source>
</evidence>
<feature type="region of interest" description="Disordered" evidence="10">
    <location>
        <begin position="1"/>
        <end position="22"/>
    </location>
</feature>
<keyword evidence="4" id="KW-0547">Nucleotide-binding</keyword>
<evidence type="ECO:0000256" key="9">
    <source>
        <dbReference type="SAM" id="Coils"/>
    </source>
</evidence>
<evidence type="ECO:0000256" key="2">
    <source>
        <dbReference type="ARBA" id="ARBA00022490"/>
    </source>
</evidence>
<keyword evidence="5" id="KW-0067">ATP-binding</keyword>
<evidence type="ECO:0000256" key="6">
    <source>
        <dbReference type="ARBA" id="ARBA00023054"/>
    </source>
</evidence>
<dbReference type="WBParaSite" id="L893_g31702.t1">
    <property type="protein sequence ID" value="L893_g31702.t1"/>
    <property type="gene ID" value="L893_g31702"/>
</dbReference>
<keyword evidence="11" id="KW-1185">Reference proteome</keyword>
<dbReference type="AlphaFoldDB" id="A0A1I8A0Q0"/>
<evidence type="ECO:0000256" key="4">
    <source>
        <dbReference type="ARBA" id="ARBA00022741"/>
    </source>
</evidence>
<reference evidence="12" key="1">
    <citation type="submission" date="2016-11" db="UniProtKB">
        <authorList>
            <consortium name="WormBaseParasite"/>
        </authorList>
    </citation>
    <scope>IDENTIFICATION</scope>
</reference>
<comment type="subcellular location">
    <subcellularLocation>
        <location evidence="1">Cytoplasm</location>
        <location evidence="1">Cytoskeleton</location>
    </subcellularLocation>
</comment>
<evidence type="ECO:0000256" key="5">
    <source>
        <dbReference type="ARBA" id="ARBA00022840"/>
    </source>
</evidence>
<accession>A0A1I8A0Q0</accession>
<evidence type="ECO:0000256" key="8">
    <source>
        <dbReference type="ARBA" id="ARBA00023212"/>
    </source>
</evidence>
<keyword evidence="7" id="KW-0505">Motor protein</keyword>
<name>A0A1I8A0Q0_9BILA</name>
<evidence type="ECO:0000256" key="1">
    <source>
        <dbReference type="ARBA" id="ARBA00004245"/>
    </source>
</evidence>